<dbReference type="EMBL" id="HBHK01012355">
    <property type="protein sequence ID" value="CAD9682617.1"/>
    <property type="molecule type" value="Transcribed_RNA"/>
</dbReference>
<keyword evidence="2" id="KW-0677">Repeat</keyword>
<dbReference type="PROSITE" id="PS00018">
    <property type="entry name" value="EF_HAND_1"/>
    <property type="match status" value="3"/>
</dbReference>
<accession>A0A7S2RWC7</accession>
<dbReference type="InterPro" id="IPR018247">
    <property type="entry name" value="EF_Hand_1_Ca_BS"/>
</dbReference>
<dbReference type="Gene3D" id="1.10.238.10">
    <property type="entry name" value="EF-hand"/>
    <property type="match status" value="2"/>
</dbReference>
<evidence type="ECO:0000256" key="2">
    <source>
        <dbReference type="ARBA" id="ARBA00022737"/>
    </source>
</evidence>
<dbReference type="InterPro" id="IPR050230">
    <property type="entry name" value="CALM/Myosin/TropC-like"/>
</dbReference>
<feature type="domain" description="EF-hand" evidence="4">
    <location>
        <begin position="126"/>
        <end position="156"/>
    </location>
</feature>
<dbReference type="GO" id="GO:0005509">
    <property type="term" value="F:calcium ion binding"/>
    <property type="evidence" value="ECO:0007669"/>
    <property type="project" value="InterPro"/>
</dbReference>
<dbReference type="InterPro" id="IPR011992">
    <property type="entry name" value="EF-hand-dom_pair"/>
</dbReference>
<protein>
    <recommendedName>
        <fullName evidence="1">Calmodulin</fullName>
    </recommendedName>
</protein>
<dbReference type="CDD" id="cd00051">
    <property type="entry name" value="EFh"/>
    <property type="match status" value="1"/>
</dbReference>
<dbReference type="Pfam" id="PF00036">
    <property type="entry name" value="EF-hand_1"/>
    <property type="match status" value="1"/>
</dbReference>
<dbReference type="InterPro" id="IPR002048">
    <property type="entry name" value="EF_hand_dom"/>
</dbReference>
<organism evidence="5">
    <name type="scientific">Mucochytrium quahogii</name>
    <dbReference type="NCBI Taxonomy" id="96639"/>
    <lineage>
        <taxon>Eukaryota</taxon>
        <taxon>Sar</taxon>
        <taxon>Stramenopiles</taxon>
        <taxon>Bigyra</taxon>
        <taxon>Labyrinthulomycetes</taxon>
        <taxon>Thraustochytrida</taxon>
        <taxon>Thraustochytriidae</taxon>
        <taxon>Mucochytrium</taxon>
    </lineage>
</organism>
<keyword evidence="3" id="KW-0106">Calcium</keyword>
<gene>
    <name evidence="5" type="ORF">QSP1433_LOCUS7766</name>
</gene>
<dbReference type="FunFam" id="1.10.238.10:FF:000003">
    <property type="entry name" value="Calmodulin A"/>
    <property type="match status" value="1"/>
</dbReference>
<evidence type="ECO:0000259" key="4">
    <source>
        <dbReference type="PROSITE" id="PS50222"/>
    </source>
</evidence>
<dbReference type="PANTHER" id="PTHR23048:SF0">
    <property type="entry name" value="CALMODULIN LIKE 3"/>
    <property type="match status" value="1"/>
</dbReference>
<dbReference type="AlphaFoldDB" id="A0A7S2RWC7"/>
<dbReference type="SUPFAM" id="SSF47473">
    <property type="entry name" value="EF-hand"/>
    <property type="match status" value="1"/>
</dbReference>
<dbReference type="PANTHER" id="PTHR23048">
    <property type="entry name" value="MYOSIN LIGHT CHAIN 1, 3"/>
    <property type="match status" value="1"/>
</dbReference>
<dbReference type="GO" id="GO:0016460">
    <property type="term" value="C:myosin II complex"/>
    <property type="evidence" value="ECO:0007669"/>
    <property type="project" value="TreeGrafter"/>
</dbReference>
<proteinExistence type="predicted"/>
<reference evidence="5" key="1">
    <citation type="submission" date="2021-01" db="EMBL/GenBank/DDBJ databases">
        <authorList>
            <person name="Corre E."/>
            <person name="Pelletier E."/>
            <person name="Niang G."/>
            <person name="Scheremetjew M."/>
            <person name="Finn R."/>
            <person name="Kale V."/>
            <person name="Holt S."/>
            <person name="Cochrane G."/>
            <person name="Meng A."/>
            <person name="Brown T."/>
            <person name="Cohen L."/>
        </authorList>
    </citation>
    <scope>NUCLEOTIDE SEQUENCE</scope>
    <source>
        <strain evidence="5">NY070348D</strain>
    </source>
</reference>
<sequence length="156" mass="17509">MSNTGLTQEEIDACRESFLKFDVDRSGTIDQWELKGVLQQMGQHPSDEELFQMISEVDDNSSNSIDFSEFLQVIAKQKELAENSEESDVIDAWVAVGGDRPEDAATDPEGVVDTNKLVKIIKQDFGLPIDIEKLVREIDLDGSGEIDFHEFKQLLC</sequence>
<feature type="domain" description="EF-hand" evidence="4">
    <location>
        <begin position="45"/>
        <end position="80"/>
    </location>
</feature>
<dbReference type="Pfam" id="PF13499">
    <property type="entry name" value="EF-hand_7"/>
    <property type="match status" value="1"/>
</dbReference>
<dbReference type="SMART" id="SM00054">
    <property type="entry name" value="EFh"/>
    <property type="match status" value="3"/>
</dbReference>
<evidence type="ECO:0000313" key="5">
    <source>
        <dbReference type="EMBL" id="CAD9682617.1"/>
    </source>
</evidence>
<evidence type="ECO:0000256" key="1">
    <source>
        <dbReference type="ARBA" id="ARBA00020786"/>
    </source>
</evidence>
<name>A0A7S2RWC7_9STRA</name>
<dbReference type="PROSITE" id="PS50222">
    <property type="entry name" value="EF_HAND_2"/>
    <property type="match status" value="3"/>
</dbReference>
<evidence type="ECO:0000256" key="3">
    <source>
        <dbReference type="ARBA" id="ARBA00022837"/>
    </source>
</evidence>
<feature type="domain" description="EF-hand" evidence="4">
    <location>
        <begin position="9"/>
        <end position="44"/>
    </location>
</feature>